<sequence>MTGAAQLGNRDVAEAVAEALTAIDEHPWATSTHPSGMLLTATDGAALRVRIARHGPESGRLLVVCEPPPDARDVPGADALRARATVDPTRPTARIAADLHRRLVTPYRHARPAARDWRRAADALAAAEQAILAEVRSNLSGLPTLVSRGEHGDRGALRLCSDHPHTGPIDSVQVVEPSLRHEIRPGQFDAQFPSYTEVRLRVHPRLLPDLSRALAVLGWASDITSVPAHQCPHAHEPQCRHGHDHTDHRDPEGLIGRLARKHEVGGADMITVRVENTYSCGHESEYAAVIRAPHVGESVEGWFDDVVQPETGDGHACGPSEHAHYEALVTVAPRRPDLLGQSRTWEG</sequence>
<dbReference type="AlphaFoldDB" id="A0AA44ZSG4"/>
<name>A0AA44ZSG4_PSEA5</name>
<protein>
    <submittedName>
        <fullName evidence="1">Uncharacterized protein</fullName>
    </submittedName>
</protein>
<gene>
    <name evidence="1" type="ORF">ATL51_0006</name>
</gene>
<reference evidence="1 2" key="1">
    <citation type="submission" date="2017-11" db="EMBL/GenBank/DDBJ databases">
        <title>Sequencing the genomes of 1000 actinobacteria strains.</title>
        <authorList>
            <person name="Klenk H.-P."/>
        </authorList>
    </citation>
    <scope>NUCLEOTIDE SEQUENCE [LARGE SCALE GENOMIC DNA]</scope>
    <source>
        <strain evidence="1 2">DSM 44104</strain>
    </source>
</reference>
<dbReference type="Proteomes" id="UP000232453">
    <property type="component" value="Unassembled WGS sequence"/>
</dbReference>
<dbReference type="EMBL" id="PHUJ01000001">
    <property type="protein sequence ID" value="PKB41344.1"/>
    <property type="molecule type" value="Genomic_DNA"/>
</dbReference>
<proteinExistence type="predicted"/>
<evidence type="ECO:0000313" key="2">
    <source>
        <dbReference type="Proteomes" id="UP000232453"/>
    </source>
</evidence>
<accession>A0AA44ZSG4</accession>
<organism evidence="1 2">
    <name type="scientific">Pseudonocardia alni</name>
    <name type="common">Amycolata alni</name>
    <dbReference type="NCBI Taxonomy" id="33907"/>
    <lineage>
        <taxon>Bacteria</taxon>
        <taxon>Bacillati</taxon>
        <taxon>Actinomycetota</taxon>
        <taxon>Actinomycetes</taxon>
        <taxon>Pseudonocardiales</taxon>
        <taxon>Pseudonocardiaceae</taxon>
        <taxon>Pseudonocardia</taxon>
    </lineage>
</organism>
<comment type="caution">
    <text evidence="1">The sequence shown here is derived from an EMBL/GenBank/DDBJ whole genome shotgun (WGS) entry which is preliminary data.</text>
</comment>
<evidence type="ECO:0000313" key="1">
    <source>
        <dbReference type="EMBL" id="PKB41344.1"/>
    </source>
</evidence>